<feature type="domain" description="PPM-type phosphatase" evidence="2">
    <location>
        <begin position="169"/>
        <end position="382"/>
    </location>
</feature>
<dbReference type="RefSeq" id="WP_340271518.1">
    <property type="nucleotide sequence ID" value="NZ_JBBEOG010000012.1"/>
</dbReference>
<dbReference type="InterPro" id="IPR052016">
    <property type="entry name" value="Bact_Sigma-Reg"/>
</dbReference>
<gene>
    <name evidence="3" type="ORF">ACFPJ6_13295</name>
</gene>
<dbReference type="InterPro" id="IPR036457">
    <property type="entry name" value="PPM-type-like_dom_sf"/>
</dbReference>
<dbReference type="SMART" id="SM00331">
    <property type="entry name" value="PP2C_SIG"/>
    <property type="match status" value="1"/>
</dbReference>
<protein>
    <submittedName>
        <fullName evidence="3">PP2C family protein-serine/threonine phosphatase</fullName>
        <ecNumber evidence="3">3.1.3.16</ecNumber>
    </submittedName>
</protein>
<dbReference type="GO" id="GO:0004722">
    <property type="term" value="F:protein serine/threonine phosphatase activity"/>
    <property type="evidence" value="ECO:0007669"/>
    <property type="project" value="UniProtKB-EC"/>
</dbReference>
<dbReference type="Gene3D" id="3.60.40.10">
    <property type="entry name" value="PPM-type phosphatase domain"/>
    <property type="match status" value="1"/>
</dbReference>
<dbReference type="SUPFAM" id="SSF81606">
    <property type="entry name" value="PP2C-like"/>
    <property type="match status" value="1"/>
</dbReference>
<evidence type="ECO:0000256" key="1">
    <source>
        <dbReference type="ARBA" id="ARBA00022801"/>
    </source>
</evidence>
<comment type="caution">
    <text evidence="3">The sequence shown here is derived from an EMBL/GenBank/DDBJ whole genome shotgun (WGS) entry which is preliminary data.</text>
</comment>
<dbReference type="EMBL" id="JBHSLD010000011">
    <property type="protein sequence ID" value="MFC5381762.1"/>
    <property type="molecule type" value="Genomic_DNA"/>
</dbReference>
<organism evidence="3 4">
    <name type="scientific">Aquipuribacter nitratireducens</name>
    <dbReference type="NCBI Taxonomy" id="650104"/>
    <lineage>
        <taxon>Bacteria</taxon>
        <taxon>Bacillati</taxon>
        <taxon>Actinomycetota</taxon>
        <taxon>Actinomycetes</taxon>
        <taxon>Micrococcales</taxon>
        <taxon>Intrasporangiaceae</taxon>
        <taxon>Aquipuribacter</taxon>
    </lineage>
</organism>
<keyword evidence="4" id="KW-1185">Reference proteome</keyword>
<accession>A0ABW0GP49</accession>
<dbReference type="EC" id="3.1.3.16" evidence="3"/>
<evidence type="ECO:0000313" key="3">
    <source>
        <dbReference type="EMBL" id="MFC5381762.1"/>
    </source>
</evidence>
<name>A0ABW0GP49_9MICO</name>
<evidence type="ECO:0000313" key="4">
    <source>
        <dbReference type="Proteomes" id="UP001596122"/>
    </source>
</evidence>
<sequence>MAADWGAADEQSLLAAVATALAGAPPYELPERLQSAVRGVDPTATCVLHLLDHRAARLVPVGDVLARAHGVDGTDHGRCLVAQEVVSSTASPLAVLVPVTVRGDRLGVLEVHDCRVPSRTLLRVAEVLAMALASVGTVTDRYVVAKRWESLTLAAEMQWDKLPGRSLSVPYADVAGHLEPAYRVVGDTYDWTVDGTGLQAVVVDGSGYGTHAAGSTAFTVAALRNARREGADLAGQARLADQAVHARFHGELSASAVLLDVDVASGVLRYCLAGSGGLVLVREDGAELVEGGEHPPLGADEDHPYTAVAVPAGPVRRVVLVSDGALDAGDSEQRSRRWLLDCLADLAETPAPETVRVAVERLRQVHAGQPLSDDAVVVCLDLRAGPGALTGT</sequence>
<dbReference type="Pfam" id="PF07228">
    <property type="entry name" value="SpoIIE"/>
    <property type="match status" value="1"/>
</dbReference>
<keyword evidence="1 3" id="KW-0378">Hydrolase</keyword>
<reference evidence="4" key="1">
    <citation type="journal article" date="2019" name="Int. J. Syst. Evol. Microbiol.">
        <title>The Global Catalogue of Microorganisms (GCM) 10K type strain sequencing project: providing services to taxonomists for standard genome sequencing and annotation.</title>
        <authorList>
            <consortium name="The Broad Institute Genomics Platform"/>
            <consortium name="The Broad Institute Genome Sequencing Center for Infectious Disease"/>
            <person name="Wu L."/>
            <person name="Ma J."/>
        </authorList>
    </citation>
    <scope>NUCLEOTIDE SEQUENCE [LARGE SCALE GENOMIC DNA]</scope>
    <source>
        <strain evidence="4">CCUG 43114</strain>
    </source>
</reference>
<dbReference type="PANTHER" id="PTHR43156:SF2">
    <property type="entry name" value="STAGE II SPORULATION PROTEIN E"/>
    <property type="match status" value="1"/>
</dbReference>
<proteinExistence type="predicted"/>
<dbReference type="PANTHER" id="PTHR43156">
    <property type="entry name" value="STAGE II SPORULATION PROTEIN E-RELATED"/>
    <property type="match status" value="1"/>
</dbReference>
<dbReference type="InterPro" id="IPR001932">
    <property type="entry name" value="PPM-type_phosphatase-like_dom"/>
</dbReference>
<evidence type="ECO:0000259" key="2">
    <source>
        <dbReference type="SMART" id="SM00331"/>
    </source>
</evidence>
<dbReference type="Proteomes" id="UP001596122">
    <property type="component" value="Unassembled WGS sequence"/>
</dbReference>